<name>A0A2T8KKG1_9POAL</name>
<accession>A0A2T8KKG1</accession>
<evidence type="ECO:0000256" key="1">
    <source>
        <dbReference type="SAM" id="MobiDB-lite"/>
    </source>
</evidence>
<gene>
    <name evidence="2" type="ORF">PAHAL_3G340200</name>
</gene>
<reference evidence="2" key="1">
    <citation type="submission" date="2018-04" db="EMBL/GenBank/DDBJ databases">
        <title>WGS assembly of Panicum hallii.</title>
        <authorList>
            <person name="Lovell J."/>
            <person name="Jenkins J."/>
            <person name="Lowry D."/>
            <person name="Mamidi S."/>
            <person name="Sreedasyam A."/>
            <person name="Weng X."/>
            <person name="Barry K."/>
            <person name="Bonette J."/>
            <person name="Campitelli B."/>
            <person name="Daum C."/>
            <person name="Gordon S."/>
            <person name="Gould B."/>
            <person name="Lipzen A."/>
            <person name="Macqueen A."/>
            <person name="Palacio-Mejia J."/>
            <person name="Plott C."/>
            <person name="Shakirov E."/>
            <person name="Shu S."/>
            <person name="Yoshinaga Y."/>
            <person name="Zane M."/>
            <person name="Rokhsar D."/>
            <person name="Grimwood J."/>
            <person name="Schmutz J."/>
            <person name="Juenger T."/>
        </authorList>
    </citation>
    <scope>NUCLEOTIDE SEQUENCE [LARGE SCALE GENOMIC DNA]</scope>
    <source>
        <strain evidence="2">FIL2</strain>
    </source>
</reference>
<dbReference type="EMBL" id="CM008048">
    <property type="protein sequence ID" value="PVH62619.1"/>
    <property type="molecule type" value="Genomic_DNA"/>
</dbReference>
<organism evidence="2">
    <name type="scientific">Panicum hallii</name>
    <dbReference type="NCBI Taxonomy" id="206008"/>
    <lineage>
        <taxon>Eukaryota</taxon>
        <taxon>Viridiplantae</taxon>
        <taxon>Streptophyta</taxon>
        <taxon>Embryophyta</taxon>
        <taxon>Tracheophyta</taxon>
        <taxon>Spermatophyta</taxon>
        <taxon>Magnoliopsida</taxon>
        <taxon>Liliopsida</taxon>
        <taxon>Poales</taxon>
        <taxon>Poaceae</taxon>
        <taxon>PACMAD clade</taxon>
        <taxon>Panicoideae</taxon>
        <taxon>Panicodae</taxon>
        <taxon>Paniceae</taxon>
        <taxon>Panicinae</taxon>
        <taxon>Panicum</taxon>
        <taxon>Panicum sect. Panicum</taxon>
    </lineage>
</organism>
<sequence length="88" mass="9435">MPKLQFSPSSPANYAPLPFFPATVQRARRAKISPRPPRRPSTLAPSPAPTPGGRHPSSPARIPAGRCSLAYPPAKFYEVTAASFPSRP</sequence>
<dbReference type="Proteomes" id="UP000243499">
    <property type="component" value="Chromosome 3"/>
</dbReference>
<protein>
    <submittedName>
        <fullName evidence="2">Uncharacterized protein</fullName>
    </submittedName>
</protein>
<dbReference type="Gramene" id="PVH62619">
    <property type="protein sequence ID" value="PVH62619"/>
    <property type="gene ID" value="PAHAL_3G340200"/>
</dbReference>
<evidence type="ECO:0000313" key="2">
    <source>
        <dbReference type="EMBL" id="PVH62619.1"/>
    </source>
</evidence>
<dbReference type="AlphaFoldDB" id="A0A2T8KKG1"/>
<feature type="region of interest" description="Disordered" evidence="1">
    <location>
        <begin position="26"/>
        <end position="65"/>
    </location>
</feature>
<feature type="compositionally biased region" description="Basic residues" evidence="1">
    <location>
        <begin position="26"/>
        <end position="38"/>
    </location>
</feature>
<proteinExistence type="predicted"/>